<comment type="caution">
    <text evidence="4">The sequence shown here is derived from an EMBL/GenBank/DDBJ whole genome shotgun (WGS) entry which is preliminary data.</text>
</comment>
<dbReference type="GO" id="GO:0000155">
    <property type="term" value="F:phosphorelay sensor kinase activity"/>
    <property type="evidence" value="ECO:0007669"/>
    <property type="project" value="TreeGrafter"/>
</dbReference>
<proteinExistence type="predicted"/>
<gene>
    <name evidence="4" type="ORF">COX06_02940</name>
</gene>
<evidence type="ECO:0000256" key="1">
    <source>
        <dbReference type="ARBA" id="ARBA00022553"/>
    </source>
</evidence>
<dbReference type="Gene3D" id="3.40.50.2300">
    <property type="match status" value="1"/>
</dbReference>
<evidence type="ECO:0000256" key="2">
    <source>
        <dbReference type="PROSITE-ProRule" id="PRU00169"/>
    </source>
</evidence>
<evidence type="ECO:0000259" key="3">
    <source>
        <dbReference type="PROSITE" id="PS50110"/>
    </source>
</evidence>
<dbReference type="SUPFAM" id="SSF52172">
    <property type="entry name" value="CheY-like"/>
    <property type="match status" value="1"/>
</dbReference>
<feature type="domain" description="Response regulatory" evidence="3">
    <location>
        <begin position="17"/>
        <end position="136"/>
    </location>
</feature>
<name>A0A2H0BEM3_9BACT</name>
<accession>A0A2H0BEM3</accession>
<dbReference type="EMBL" id="PCST01000038">
    <property type="protein sequence ID" value="PIP55490.1"/>
    <property type="molecule type" value="Genomic_DNA"/>
</dbReference>
<dbReference type="CDD" id="cd17574">
    <property type="entry name" value="REC_OmpR"/>
    <property type="match status" value="1"/>
</dbReference>
<organism evidence="4 5">
    <name type="scientific">Candidatus Zambryskibacteria bacterium CG22_combo_CG10-13_8_21_14_all_42_17</name>
    <dbReference type="NCBI Taxonomy" id="1975118"/>
    <lineage>
        <taxon>Bacteria</taxon>
        <taxon>Candidatus Zambryskiibacteriota</taxon>
    </lineage>
</organism>
<keyword evidence="1 2" id="KW-0597">Phosphoprotein</keyword>
<dbReference type="InterPro" id="IPR011006">
    <property type="entry name" value="CheY-like_superfamily"/>
</dbReference>
<dbReference type="Proteomes" id="UP000229794">
    <property type="component" value="Unassembled WGS sequence"/>
</dbReference>
<protein>
    <submittedName>
        <fullName evidence="4">Response regulator</fullName>
    </submittedName>
</protein>
<dbReference type="PANTHER" id="PTHR43547:SF2">
    <property type="entry name" value="HYBRID SIGNAL TRANSDUCTION HISTIDINE KINASE C"/>
    <property type="match status" value="1"/>
</dbReference>
<dbReference type="PANTHER" id="PTHR43547">
    <property type="entry name" value="TWO-COMPONENT HISTIDINE KINASE"/>
    <property type="match status" value="1"/>
</dbReference>
<dbReference type="PROSITE" id="PS50110">
    <property type="entry name" value="RESPONSE_REGULATORY"/>
    <property type="match status" value="1"/>
</dbReference>
<feature type="modified residue" description="4-aspartylphosphate" evidence="2">
    <location>
        <position position="69"/>
    </location>
</feature>
<evidence type="ECO:0000313" key="4">
    <source>
        <dbReference type="EMBL" id="PIP55490.1"/>
    </source>
</evidence>
<reference evidence="4 5" key="1">
    <citation type="submission" date="2017-09" db="EMBL/GenBank/DDBJ databases">
        <title>Depth-based differentiation of microbial function through sediment-hosted aquifers and enrichment of novel symbionts in the deep terrestrial subsurface.</title>
        <authorList>
            <person name="Probst A.J."/>
            <person name="Ladd B."/>
            <person name="Jarett J.K."/>
            <person name="Geller-Mcgrath D.E."/>
            <person name="Sieber C.M."/>
            <person name="Emerson J.B."/>
            <person name="Anantharaman K."/>
            <person name="Thomas B.C."/>
            <person name="Malmstrom R."/>
            <person name="Stieglmeier M."/>
            <person name="Klingl A."/>
            <person name="Woyke T."/>
            <person name="Ryan C.M."/>
            <person name="Banfield J.F."/>
        </authorList>
    </citation>
    <scope>NUCLEOTIDE SEQUENCE [LARGE SCALE GENOMIC DNA]</scope>
    <source>
        <strain evidence="4">CG22_combo_CG10-13_8_21_14_all_42_17</strain>
    </source>
</reference>
<dbReference type="InterPro" id="IPR001789">
    <property type="entry name" value="Sig_transdc_resp-reg_receiver"/>
</dbReference>
<dbReference type="SMART" id="SM00448">
    <property type="entry name" value="REC"/>
    <property type="match status" value="1"/>
</dbReference>
<dbReference type="AlphaFoldDB" id="A0A2H0BEM3"/>
<evidence type="ECO:0000313" key="5">
    <source>
        <dbReference type="Proteomes" id="UP000229794"/>
    </source>
</evidence>
<sequence length="139" mass="15545">MDGAINQDTFEWLKGKKVLIIEDDTLLQDLLANKLADLRSHGLEVYPVFDGRKALEVTKKEKPDIIILDLMLPGVTGFEFLEALRKDEETKDSAVIVLSNLNQDSDKEKAMKLGVKEYLVKADISLDSVSEKIAELLKG</sequence>
<dbReference type="Pfam" id="PF00072">
    <property type="entry name" value="Response_reg"/>
    <property type="match status" value="1"/>
</dbReference>